<feature type="region of interest" description="Disordered" evidence="1">
    <location>
        <begin position="1"/>
        <end position="43"/>
    </location>
</feature>
<evidence type="ECO:0000313" key="4">
    <source>
        <dbReference type="Proteomes" id="UP000625527"/>
    </source>
</evidence>
<accession>A0ABR9MZV3</accession>
<feature type="compositionally biased region" description="Low complexity" evidence="1">
    <location>
        <begin position="1"/>
        <end position="23"/>
    </location>
</feature>
<keyword evidence="2" id="KW-0812">Transmembrane</keyword>
<dbReference type="RefSeq" id="WP_192863008.1">
    <property type="nucleotide sequence ID" value="NZ_JADAQT010000085.1"/>
</dbReference>
<protein>
    <recommendedName>
        <fullName evidence="5">Cell division protein FtsL</fullName>
    </recommendedName>
</protein>
<reference evidence="3 4" key="1">
    <citation type="submission" date="2020-10" db="EMBL/GenBank/DDBJ databases">
        <title>Myceligenerans pegani sp. nov., an endophytic actinomycete isolated from Peganum harmala L. in Xinjiang, China.</title>
        <authorList>
            <person name="Xin L."/>
        </authorList>
    </citation>
    <scope>NUCLEOTIDE SEQUENCE [LARGE SCALE GENOMIC DNA]</scope>
    <source>
        <strain evidence="3 4">TRM65318</strain>
    </source>
</reference>
<keyword evidence="2" id="KW-1133">Transmembrane helix</keyword>
<dbReference type="EMBL" id="JADAQT010000085">
    <property type="protein sequence ID" value="MBE1876444.1"/>
    <property type="molecule type" value="Genomic_DNA"/>
</dbReference>
<proteinExistence type="predicted"/>
<evidence type="ECO:0000313" key="3">
    <source>
        <dbReference type="EMBL" id="MBE1876444.1"/>
    </source>
</evidence>
<keyword evidence="2" id="KW-0472">Membrane</keyword>
<evidence type="ECO:0000256" key="2">
    <source>
        <dbReference type="SAM" id="Phobius"/>
    </source>
</evidence>
<evidence type="ECO:0000256" key="1">
    <source>
        <dbReference type="SAM" id="MobiDB-lite"/>
    </source>
</evidence>
<keyword evidence="4" id="KW-1185">Reference proteome</keyword>
<feature type="transmembrane region" description="Helical" evidence="2">
    <location>
        <begin position="61"/>
        <end position="83"/>
    </location>
</feature>
<name>A0ABR9MZV3_9MICO</name>
<organism evidence="3 4">
    <name type="scientific">Myceligenerans pegani</name>
    <dbReference type="NCBI Taxonomy" id="2776917"/>
    <lineage>
        <taxon>Bacteria</taxon>
        <taxon>Bacillati</taxon>
        <taxon>Actinomycetota</taxon>
        <taxon>Actinomycetes</taxon>
        <taxon>Micrococcales</taxon>
        <taxon>Promicromonosporaceae</taxon>
        <taxon>Myceligenerans</taxon>
    </lineage>
</organism>
<dbReference type="Proteomes" id="UP000625527">
    <property type="component" value="Unassembled WGS sequence"/>
</dbReference>
<evidence type="ECO:0008006" key="5">
    <source>
        <dbReference type="Google" id="ProtNLM"/>
    </source>
</evidence>
<sequence>MSAARAAAARTTTAPTRSPSRPAGRPERRPPLTAIPGGAGRTGRRFDAVRAPLHARSKVPFLVLCVTILLGALVTALVLNTTLARGSYEMARLQSDVGRTAQDVQGLQEDIAQAETDLAATARSYGMVPAENPTMFSVETGKVVQGNDK</sequence>
<gene>
    <name evidence="3" type="ORF">IHE71_12070</name>
</gene>
<comment type="caution">
    <text evidence="3">The sequence shown here is derived from an EMBL/GenBank/DDBJ whole genome shotgun (WGS) entry which is preliminary data.</text>
</comment>